<dbReference type="EMBL" id="CABR01000155">
    <property type="protein sequence ID" value="CBI11655.1"/>
    <property type="molecule type" value="Genomic_DNA"/>
</dbReference>
<evidence type="ECO:0000313" key="1">
    <source>
        <dbReference type="EMBL" id="CBI11655.1"/>
    </source>
</evidence>
<dbReference type="InterPro" id="IPR021829">
    <property type="entry name" value="DUF3419"/>
</dbReference>
<name>E6QWN2_9ZZZZ</name>
<dbReference type="PANTHER" id="PTHR47473:SF1">
    <property type="entry name" value="METHYLTRANSFERASE DOMAIN-CONTAINING PROTEIN"/>
    <property type="match status" value="1"/>
</dbReference>
<protein>
    <recommendedName>
        <fullName evidence="2">S-adenosylmethionine:diacylglycerol 3-amino-3-carboxypropyl transferase</fullName>
    </recommendedName>
</protein>
<dbReference type="Pfam" id="PF11899">
    <property type="entry name" value="DUF3419"/>
    <property type="match status" value="1"/>
</dbReference>
<sequence length="405" mass="45013">MSPVSTNVRAALPKAASKTVLDWTFGRMFRGLVYNQVWEDPEVDLRALALGPDHRIVMIGSAGCNALAYLSADVKRIDAVDINPAHRALFALKQTTLERLPDRSAFFRFFGTAQSPENVVAYDTQLAPHLPDSGRAYWSGRGMSGERRIGMFRTGFYNHGLLARFVGLIHKLAKLTGCDPKRLVGASSMEEQVRLFASEVAPVFGARITRAFARNQLSLFALGIPPAQYARLAEGAGDDLTGLLIARIERLACAFPIAENPFSWQVFARRYGPIDSKAIPLYLEPQVYDAIQPRAGRVNLHAMAMTDYLAGQPSGSVHRFVLLDAQDWMSPDGLAALWREIGRTADPEDARVLFRTAGPANPFRALPEDLRRRWTDRDDLTLAFTTADRTALYNGVHLIERRSER</sequence>
<comment type="caution">
    <text evidence="1">The sequence shown here is derived from an EMBL/GenBank/DDBJ whole genome shotgun (WGS) entry which is preliminary data.</text>
</comment>
<dbReference type="PANTHER" id="PTHR47473">
    <property type="entry name" value="BTA1P"/>
    <property type="match status" value="1"/>
</dbReference>
<proteinExistence type="predicted"/>
<organism evidence="1">
    <name type="scientific">mine drainage metagenome</name>
    <dbReference type="NCBI Taxonomy" id="410659"/>
    <lineage>
        <taxon>unclassified sequences</taxon>
        <taxon>metagenomes</taxon>
        <taxon>ecological metagenomes</taxon>
    </lineage>
</organism>
<gene>
    <name evidence="1" type="ORF">CARN7_2492</name>
</gene>
<reference evidence="1" key="1">
    <citation type="submission" date="2009-10" db="EMBL/GenBank/DDBJ databases">
        <title>Diversity of trophic interactions inside an arsenic-rich microbial ecosystem.</title>
        <authorList>
            <person name="Bertin P.N."/>
            <person name="Heinrich-Salmeron A."/>
            <person name="Pelletier E."/>
            <person name="Goulhen-Chollet F."/>
            <person name="Arsene-Ploetze F."/>
            <person name="Gallien S."/>
            <person name="Calteau A."/>
            <person name="Vallenet D."/>
            <person name="Casiot C."/>
            <person name="Chane-Woon-Ming B."/>
            <person name="Giloteaux L."/>
            <person name="Barakat M."/>
            <person name="Bonnefoy V."/>
            <person name="Bruneel O."/>
            <person name="Chandler M."/>
            <person name="Cleiss J."/>
            <person name="Duran R."/>
            <person name="Elbaz-Poulichet F."/>
            <person name="Fonknechten N."/>
            <person name="Lauga B."/>
            <person name="Mornico D."/>
            <person name="Ortet P."/>
            <person name="Schaeffer C."/>
            <person name="Siguier P."/>
            <person name="Alexander Thil Smith A."/>
            <person name="Van Dorsselaer A."/>
            <person name="Weissenbach J."/>
            <person name="Medigue C."/>
            <person name="Le Paslier D."/>
        </authorList>
    </citation>
    <scope>NUCLEOTIDE SEQUENCE</scope>
</reference>
<evidence type="ECO:0008006" key="2">
    <source>
        <dbReference type="Google" id="ProtNLM"/>
    </source>
</evidence>
<accession>E6QWN2</accession>
<dbReference type="AlphaFoldDB" id="E6QWN2"/>